<dbReference type="PANTHER" id="PTHR37466">
    <property type="entry name" value="SLR1628 PROTEIN"/>
    <property type="match status" value="1"/>
</dbReference>
<accession>H3ZG61</accession>
<comment type="caution">
    <text evidence="1">The sequence shown here is derived from an EMBL/GenBank/DDBJ whole genome shotgun (WGS) entry which is preliminary data.</text>
</comment>
<evidence type="ECO:0000313" key="1">
    <source>
        <dbReference type="EMBL" id="EHR40381.1"/>
    </source>
</evidence>
<dbReference type="AlphaFoldDB" id="H3ZG61"/>
<dbReference type="Proteomes" id="UP000012046">
    <property type="component" value="Unassembled WGS sequence"/>
</dbReference>
<dbReference type="RefSeq" id="WP_008951040.1">
    <property type="nucleotide sequence ID" value="NZ_AHTH01000039.1"/>
</dbReference>
<dbReference type="EMBL" id="AHTH01000039">
    <property type="protein sequence ID" value="EHR40381.1"/>
    <property type="molecule type" value="Genomic_DNA"/>
</dbReference>
<dbReference type="PATRIC" id="fig|1129374.4.peg.2342"/>
<evidence type="ECO:0008006" key="3">
    <source>
        <dbReference type="Google" id="ProtNLM"/>
    </source>
</evidence>
<name>H3ZG61_9ALTE</name>
<sequence>MMAFNIFGQELAACCFAPRTGFFRDGFCRTNQADLGSHVLCAQVTAEFLAFTLSQGNDLSTPRPEWDFPGLVPGDFWCLCALRWLAAEQAGVAPLLKLSACHQRALEFAPLELYQRYAVMEDANDL</sequence>
<organism evidence="1 2">
    <name type="scientific">Alishewanella jeotgali KCTC 22429</name>
    <dbReference type="NCBI Taxonomy" id="1129374"/>
    <lineage>
        <taxon>Bacteria</taxon>
        <taxon>Pseudomonadati</taxon>
        <taxon>Pseudomonadota</taxon>
        <taxon>Gammaproteobacteria</taxon>
        <taxon>Alteromonadales</taxon>
        <taxon>Alteromonadaceae</taxon>
        <taxon>Alishewanella</taxon>
    </lineage>
</organism>
<dbReference type="Pfam" id="PF09996">
    <property type="entry name" value="DUF2237"/>
    <property type="match status" value="1"/>
</dbReference>
<gene>
    <name evidence="1" type="ORF">AJE_11789</name>
</gene>
<dbReference type="STRING" id="1129374.AJE_11789"/>
<dbReference type="eggNOG" id="COG3651">
    <property type="taxonomic scope" value="Bacteria"/>
</dbReference>
<reference evidence="1 2" key="1">
    <citation type="journal article" date="2012" name="J. Bacteriol.">
        <title>Genome Sequence of Extracellular-Protease-Producing Alishewanella jeotgali Isolated from Traditional Korean Fermented Seafood.</title>
        <authorList>
            <person name="Jung J."/>
            <person name="Chun J."/>
            <person name="Park W."/>
        </authorList>
    </citation>
    <scope>NUCLEOTIDE SEQUENCE [LARGE SCALE GENOMIC DNA]</scope>
    <source>
        <strain evidence="1 2">KCTC 22429</strain>
    </source>
</reference>
<dbReference type="Gene3D" id="3.30.56.110">
    <property type="entry name" value="Protein of unknown function DUF2237"/>
    <property type="match status" value="1"/>
</dbReference>
<evidence type="ECO:0000313" key="2">
    <source>
        <dbReference type="Proteomes" id="UP000012046"/>
    </source>
</evidence>
<dbReference type="PANTHER" id="PTHR37466:SF1">
    <property type="entry name" value="SLR1628 PROTEIN"/>
    <property type="match status" value="1"/>
</dbReference>
<protein>
    <recommendedName>
        <fullName evidence="3">DUF2237 domain-containing protein</fullName>
    </recommendedName>
</protein>
<keyword evidence="2" id="KW-1185">Reference proteome</keyword>
<dbReference type="InterPro" id="IPR018714">
    <property type="entry name" value="DUF2237"/>
</dbReference>
<proteinExistence type="predicted"/>